<name>A0ABV0TN53_9TELE</name>
<protein>
    <submittedName>
        <fullName evidence="1">Uncharacterized protein</fullName>
    </submittedName>
</protein>
<accession>A0ABV0TN53</accession>
<sequence>MCRLIKRILGFRIPARAIMGVPLKEVEYREGHQLADKELFIGAEQKAFMARTELPVSAENKIFQSVRRLYEAVLQKMFSSFPLDHPLLRDMKVLDSAACLDITPRTVARLGALFPQLSLSEDRLREELIYYQVTDSKHLPEEDKTSRLWGLVGKDVRFGELPRLMKALHSPQQCQF</sequence>
<evidence type="ECO:0000313" key="2">
    <source>
        <dbReference type="Proteomes" id="UP001482620"/>
    </source>
</evidence>
<evidence type="ECO:0000313" key="1">
    <source>
        <dbReference type="EMBL" id="MEQ2233936.1"/>
    </source>
</evidence>
<dbReference type="Proteomes" id="UP001482620">
    <property type="component" value="Unassembled WGS sequence"/>
</dbReference>
<gene>
    <name evidence="1" type="ORF">ILYODFUR_026830</name>
</gene>
<reference evidence="1 2" key="1">
    <citation type="submission" date="2021-06" db="EMBL/GenBank/DDBJ databases">
        <authorList>
            <person name="Palmer J.M."/>
        </authorList>
    </citation>
    <scope>NUCLEOTIDE SEQUENCE [LARGE SCALE GENOMIC DNA]</scope>
    <source>
        <strain evidence="2">if_2019</strain>
        <tissue evidence="1">Muscle</tissue>
    </source>
</reference>
<dbReference type="EMBL" id="JAHRIQ010038204">
    <property type="protein sequence ID" value="MEQ2233936.1"/>
    <property type="molecule type" value="Genomic_DNA"/>
</dbReference>
<organism evidence="1 2">
    <name type="scientific">Ilyodon furcidens</name>
    <name type="common">goldbreast splitfin</name>
    <dbReference type="NCBI Taxonomy" id="33524"/>
    <lineage>
        <taxon>Eukaryota</taxon>
        <taxon>Metazoa</taxon>
        <taxon>Chordata</taxon>
        <taxon>Craniata</taxon>
        <taxon>Vertebrata</taxon>
        <taxon>Euteleostomi</taxon>
        <taxon>Actinopterygii</taxon>
        <taxon>Neopterygii</taxon>
        <taxon>Teleostei</taxon>
        <taxon>Neoteleostei</taxon>
        <taxon>Acanthomorphata</taxon>
        <taxon>Ovalentaria</taxon>
        <taxon>Atherinomorphae</taxon>
        <taxon>Cyprinodontiformes</taxon>
        <taxon>Goodeidae</taxon>
        <taxon>Ilyodon</taxon>
    </lineage>
</organism>
<proteinExistence type="predicted"/>
<keyword evidence="2" id="KW-1185">Reference proteome</keyword>
<comment type="caution">
    <text evidence="1">The sequence shown here is derived from an EMBL/GenBank/DDBJ whole genome shotgun (WGS) entry which is preliminary data.</text>
</comment>